<dbReference type="InterPro" id="IPR000064">
    <property type="entry name" value="NLP_P60_dom"/>
</dbReference>
<dbReference type="Proteomes" id="UP000264071">
    <property type="component" value="Unassembled WGS sequence"/>
</dbReference>
<dbReference type="Pfam" id="PF00877">
    <property type="entry name" value="NLPC_P60"/>
    <property type="match status" value="1"/>
</dbReference>
<feature type="domain" description="NlpC/P60" evidence="5">
    <location>
        <begin position="84"/>
        <end position="209"/>
    </location>
</feature>
<sequence length="228" mass="24347">MRLSAGYLFSLKSVTGVTPQPGLALLNCLVLLRSRPLYIALTVALVAGASPMQSQELNGTAGAAKTEPTLESRKPFAAFSASAERLRESIVEKARGSVGTKYKLGASKPGVGFDCSGLVRYVMGALDMVLPRTAQSQSKVGTEVPKDVAALQPGDVLTFGRGKRISHVGIYVGDGKMIHASTSKRRVIETSLDRRSSLIRQWQGVRRYVDGSTKAFSDSILAFADSIK</sequence>
<reference evidence="6 7" key="1">
    <citation type="journal article" date="2018" name="Nat. Biotechnol.">
        <title>A standardized bacterial taxonomy based on genome phylogeny substantially revises the tree of life.</title>
        <authorList>
            <person name="Parks D.H."/>
            <person name="Chuvochina M."/>
            <person name="Waite D.W."/>
            <person name="Rinke C."/>
            <person name="Skarshewski A."/>
            <person name="Chaumeil P.A."/>
            <person name="Hugenholtz P."/>
        </authorList>
    </citation>
    <scope>NUCLEOTIDE SEQUENCE [LARGE SCALE GENOMIC DNA]</scope>
    <source>
        <strain evidence="6">UBA8844</strain>
    </source>
</reference>
<dbReference type="PANTHER" id="PTHR47053">
    <property type="entry name" value="MUREIN DD-ENDOPEPTIDASE MEPH-RELATED"/>
    <property type="match status" value="1"/>
</dbReference>
<evidence type="ECO:0000313" key="6">
    <source>
        <dbReference type="EMBL" id="HCT58303.1"/>
    </source>
</evidence>
<keyword evidence="2" id="KW-0645">Protease</keyword>
<dbReference type="SUPFAM" id="SSF54001">
    <property type="entry name" value="Cysteine proteinases"/>
    <property type="match status" value="1"/>
</dbReference>
<protein>
    <submittedName>
        <fullName evidence="6">NlpC/P60 family protein</fullName>
    </submittedName>
</protein>
<dbReference type="PROSITE" id="PS51935">
    <property type="entry name" value="NLPC_P60"/>
    <property type="match status" value="1"/>
</dbReference>
<evidence type="ECO:0000256" key="4">
    <source>
        <dbReference type="ARBA" id="ARBA00022807"/>
    </source>
</evidence>
<dbReference type="GO" id="GO:0008234">
    <property type="term" value="F:cysteine-type peptidase activity"/>
    <property type="evidence" value="ECO:0007669"/>
    <property type="project" value="UniProtKB-KW"/>
</dbReference>
<organism evidence="6 7">
    <name type="scientific">Gemmatimonas aurantiaca</name>
    <dbReference type="NCBI Taxonomy" id="173480"/>
    <lineage>
        <taxon>Bacteria</taxon>
        <taxon>Pseudomonadati</taxon>
        <taxon>Gemmatimonadota</taxon>
        <taxon>Gemmatimonadia</taxon>
        <taxon>Gemmatimonadales</taxon>
        <taxon>Gemmatimonadaceae</taxon>
        <taxon>Gemmatimonas</taxon>
    </lineage>
</organism>
<accession>A0A3D4VB19</accession>
<dbReference type="EMBL" id="DPIY01000010">
    <property type="protein sequence ID" value="HCT58303.1"/>
    <property type="molecule type" value="Genomic_DNA"/>
</dbReference>
<keyword evidence="3" id="KW-0378">Hydrolase</keyword>
<proteinExistence type="inferred from homology"/>
<comment type="caution">
    <text evidence="6">The sequence shown here is derived from an EMBL/GenBank/DDBJ whole genome shotgun (WGS) entry which is preliminary data.</text>
</comment>
<dbReference type="InterPro" id="IPR038765">
    <property type="entry name" value="Papain-like_cys_pep_sf"/>
</dbReference>
<evidence type="ECO:0000256" key="2">
    <source>
        <dbReference type="ARBA" id="ARBA00022670"/>
    </source>
</evidence>
<evidence type="ECO:0000256" key="3">
    <source>
        <dbReference type="ARBA" id="ARBA00022801"/>
    </source>
</evidence>
<dbReference type="GO" id="GO:0006508">
    <property type="term" value="P:proteolysis"/>
    <property type="evidence" value="ECO:0007669"/>
    <property type="project" value="UniProtKB-KW"/>
</dbReference>
<evidence type="ECO:0000259" key="5">
    <source>
        <dbReference type="PROSITE" id="PS51935"/>
    </source>
</evidence>
<evidence type="ECO:0000313" key="7">
    <source>
        <dbReference type="Proteomes" id="UP000264071"/>
    </source>
</evidence>
<comment type="similarity">
    <text evidence="1">Belongs to the peptidase C40 family.</text>
</comment>
<dbReference type="AlphaFoldDB" id="A0A3D4VB19"/>
<dbReference type="Gene3D" id="3.90.1720.10">
    <property type="entry name" value="endopeptidase domain like (from Nostoc punctiforme)"/>
    <property type="match status" value="1"/>
</dbReference>
<keyword evidence="4" id="KW-0788">Thiol protease</keyword>
<gene>
    <name evidence="6" type="ORF">DGD08_13955</name>
</gene>
<name>A0A3D4VB19_9BACT</name>
<dbReference type="PANTHER" id="PTHR47053:SF1">
    <property type="entry name" value="MUREIN DD-ENDOPEPTIDASE MEPH-RELATED"/>
    <property type="match status" value="1"/>
</dbReference>
<evidence type="ECO:0000256" key="1">
    <source>
        <dbReference type="ARBA" id="ARBA00007074"/>
    </source>
</evidence>
<dbReference type="InterPro" id="IPR051202">
    <property type="entry name" value="Peptidase_C40"/>
</dbReference>